<dbReference type="GO" id="GO:0016491">
    <property type="term" value="F:oxidoreductase activity"/>
    <property type="evidence" value="ECO:0007669"/>
    <property type="project" value="InterPro"/>
</dbReference>
<dbReference type="InterPro" id="IPR017937">
    <property type="entry name" value="Thioredoxin_CS"/>
</dbReference>
<dbReference type="InterPro" id="IPR050553">
    <property type="entry name" value="Thioredoxin_ResA/DsbE_sf"/>
</dbReference>
<gene>
    <name evidence="3" type="ORF">J27TS8_09060</name>
</gene>
<dbReference type="CDD" id="cd02966">
    <property type="entry name" value="TlpA_like_family"/>
    <property type="match status" value="1"/>
</dbReference>
<organism evidence="3 4">
    <name type="scientific">Robertmurraya siralis</name>
    <dbReference type="NCBI Taxonomy" id="77777"/>
    <lineage>
        <taxon>Bacteria</taxon>
        <taxon>Bacillati</taxon>
        <taxon>Bacillota</taxon>
        <taxon>Bacilli</taxon>
        <taxon>Bacillales</taxon>
        <taxon>Bacillaceae</taxon>
        <taxon>Robertmurraya</taxon>
    </lineage>
</organism>
<dbReference type="GO" id="GO:0016209">
    <property type="term" value="F:antioxidant activity"/>
    <property type="evidence" value="ECO:0007669"/>
    <property type="project" value="InterPro"/>
</dbReference>
<evidence type="ECO:0000313" key="4">
    <source>
        <dbReference type="Proteomes" id="UP000682111"/>
    </source>
</evidence>
<dbReference type="Proteomes" id="UP000682111">
    <property type="component" value="Unassembled WGS sequence"/>
</dbReference>
<comment type="caution">
    <text evidence="3">The sequence shown here is derived from an EMBL/GenBank/DDBJ whole genome shotgun (WGS) entry which is preliminary data.</text>
</comment>
<reference evidence="3" key="1">
    <citation type="submission" date="2021-03" db="EMBL/GenBank/DDBJ databases">
        <title>Antimicrobial resistance genes in bacteria isolated from Japanese honey, and their potential for conferring macrolide and lincosamide resistance in the American foulbrood pathogen Paenibacillus larvae.</title>
        <authorList>
            <person name="Okamoto M."/>
            <person name="Kumagai M."/>
            <person name="Kanamori H."/>
            <person name="Takamatsu D."/>
        </authorList>
    </citation>
    <scope>NUCLEOTIDE SEQUENCE</scope>
    <source>
        <strain evidence="3">J27TS8</strain>
    </source>
</reference>
<evidence type="ECO:0000259" key="2">
    <source>
        <dbReference type="PROSITE" id="PS51352"/>
    </source>
</evidence>
<dbReference type="RefSeq" id="WP_212933271.1">
    <property type="nucleotide sequence ID" value="NZ_BORC01000001.1"/>
</dbReference>
<sequence length="191" mass="22060">MKKFLFIFVSIVILLFIIDRTILKQSSDDSDKVSGEQYEKIADPDSLPVGVKKEERAPSFAITTLDGEDVTLDDYKGKKVLLNFWATWCPPCRKEMPDMQQLYEENRDDDFVVLAVNMTNTEKKRSDVVQFVDHYQLSFPILMDENGKVAQQYEILSYPTSFFIDSDGVIRGKIVGEMSKEMMYKEMILLP</sequence>
<dbReference type="PANTHER" id="PTHR42852">
    <property type="entry name" value="THIOL:DISULFIDE INTERCHANGE PROTEIN DSBE"/>
    <property type="match status" value="1"/>
</dbReference>
<dbReference type="InterPro" id="IPR000866">
    <property type="entry name" value="AhpC/TSA"/>
</dbReference>
<feature type="domain" description="Thioredoxin" evidence="2">
    <location>
        <begin position="51"/>
        <end position="191"/>
    </location>
</feature>
<proteinExistence type="predicted"/>
<dbReference type="SUPFAM" id="SSF52833">
    <property type="entry name" value="Thioredoxin-like"/>
    <property type="match status" value="1"/>
</dbReference>
<dbReference type="InterPro" id="IPR013766">
    <property type="entry name" value="Thioredoxin_domain"/>
</dbReference>
<dbReference type="EMBL" id="BORC01000001">
    <property type="protein sequence ID" value="GIN60913.1"/>
    <property type="molecule type" value="Genomic_DNA"/>
</dbReference>
<accession>A0A919WFA6</accession>
<dbReference type="PANTHER" id="PTHR42852:SF1">
    <property type="entry name" value="THIOREDOXIN-LIKE PROTEIN YNEN"/>
    <property type="match status" value="1"/>
</dbReference>
<dbReference type="PROSITE" id="PS00194">
    <property type="entry name" value="THIOREDOXIN_1"/>
    <property type="match status" value="1"/>
</dbReference>
<dbReference type="PROSITE" id="PS51352">
    <property type="entry name" value="THIOREDOXIN_2"/>
    <property type="match status" value="1"/>
</dbReference>
<evidence type="ECO:0000313" key="3">
    <source>
        <dbReference type="EMBL" id="GIN60913.1"/>
    </source>
</evidence>
<dbReference type="Gene3D" id="3.40.30.10">
    <property type="entry name" value="Glutaredoxin"/>
    <property type="match status" value="1"/>
</dbReference>
<protein>
    <recommendedName>
        <fullName evidence="2">Thioredoxin domain-containing protein</fullName>
    </recommendedName>
</protein>
<name>A0A919WFA6_9BACI</name>
<dbReference type="AlphaFoldDB" id="A0A919WFA6"/>
<dbReference type="Pfam" id="PF00578">
    <property type="entry name" value="AhpC-TSA"/>
    <property type="match status" value="1"/>
</dbReference>
<keyword evidence="4" id="KW-1185">Reference proteome</keyword>
<evidence type="ECO:0000256" key="1">
    <source>
        <dbReference type="ARBA" id="ARBA00023157"/>
    </source>
</evidence>
<dbReference type="InterPro" id="IPR036249">
    <property type="entry name" value="Thioredoxin-like_sf"/>
</dbReference>
<keyword evidence="1" id="KW-1015">Disulfide bond</keyword>